<keyword evidence="6 7" id="KW-0819">tRNA processing</keyword>
<feature type="binding site" evidence="7">
    <location>
        <position position="70"/>
    </location>
    <ligand>
        <name>S-adenosyl-L-methionine</name>
        <dbReference type="ChEBI" id="CHEBI:59789"/>
    </ligand>
</feature>
<evidence type="ECO:0000313" key="8">
    <source>
        <dbReference type="EMBL" id="XCC57943.1"/>
    </source>
</evidence>
<evidence type="ECO:0000256" key="2">
    <source>
        <dbReference type="ARBA" id="ARBA00003015"/>
    </source>
</evidence>
<feature type="binding site" evidence="7">
    <location>
        <position position="181"/>
    </location>
    <ligand>
        <name>substrate</name>
    </ligand>
</feature>
<dbReference type="GO" id="GO:0008176">
    <property type="term" value="F:tRNA (guanine(46)-N7)-methyltransferase activity"/>
    <property type="evidence" value="ECO:0007669"/>
    <property type="project" value="UniProtKB-UniRule"/>
</dbReference>
<keyword evidence="5 7" id="KW-0949">S-adenosyl-L-methionine</keyword>
<dbReference type="Gene3D" id="3.40.50.150">
    <property type="entry name" value="Vaccinia Virus protein VP39"/>
    <property type="match status" value="1"/>
</dbReference>
<dbReference type="GO" id="GO:0043527">
    <property type="term" value="C:tRNA methyltransferase complex"/>
    <property type="evidence" value="ECO:0007669"/>
    <property type="project" value="TreeGrafter"/>
</dbReference>
<dbReference type="CDD" id="cd02440">
    <property type="entry name" value="AdoMet_MTases"/>
    <property type="match status" value="1"/>
</dbReference>
<name>A0AAU8A2P0_9BURK</name>
<protein>
    <recommendedName>
        <fullName evidence="7">tRNA (guanine-N(7)-)-methyltransferase</fullName>
        <ecNumber evidence="7">2.1.1.33</ecNumber>
    </recommendedName>
    <alternativeName>
        <fullName evidence="7">tRNA (guanine(46)-N(7))-methyltransferase</fullName>
    </alternativeName>
    <alternativeName>
        <fullName evidence="7">tRNA(m7G46)-methyltransferase</fullName>
    </alternativeName>
</protein>
<gene>
    <name evidence="7 8" type="primary">trmB</name>
    <name evidence="8" type="ORF">NKE59_01250</name>
</gene>
<evidence type="ECO:0000256" key="1">
    <source>
        <dbReference type="ARBA" id="ARBA00000142"/>
    </source>
</evidence>
<dbReference type="PROSITE" id="PS51625">
    <property type="entry name" value="SAM_MT_TRMB"/>
    <property type="match status" value="1"/>
</dbReference>
<evidence type="ECO:0000256" key="3">
    <source>
        <dbReference type="ARBA" id="ARBA00022603"/>
    </source>
</evidence>
<dbReference type="EC" id="2.1.1.33" evidence="7"/>
<feature type="binding site" evidence="7">
    <location>
        <position position="145"/>
    </location>
    <ligand>
        <name>S-adenosyl-L-methionine</name>
        <dbReference type="ChEBI" id="CHEBI:59789"/>
    </ligand>
</feature>
<keyword evidence="3 7" id="KW-0489">Methyltransferase</keyword>
<dbReference type="RefSeq" id="WP_353439073.1">
    <property type="nucleotide sequence ID" value="NZ_CP099959.1"/>
</dbReference>
<dbReference type="SUPFAM" id="SSF53335">
    <property type="entry name" value="S-adenosyl-L-methionine-dependent methyltransferases"/>
    <property type="match status" value="1"/>
</dbReference>
<evidence type="ECO:0000256" key="6">
    <source>
        <dbReference type="ARBA" id="ARBA00022694"/>
    </source>
</evidence>
<feature type="binding site" evidence="7">
    <location>
        <begin position="248"/>
        <end position="251"/>
    </location>
    <ligand>
        <name>substrate</name>
    </ligand>
</feature>
<comment type="function">
    <text evidence="2 7">Catalyzes the formation of N(7)-methylguanine at position 46 (m7G46) in tRNA.</text>
</comment>
<dbReference type="EMBL" id="CP099959">
    <property type="protein sequence ID" value="XCC57943.1"/>
    <property type="molecule type" value="Genomic_DNA"/>
</dbReference>
<comment type="catalytic activity">
    <reaction evidence="1 7">
        <text>guanosine(46) in tRNA + S-adenosyl-L-methionine = N(7)-methylguanosine(46) in tRNA + S-adenosyl-L-homocysteine</text>
        <dbReference type="Rhea" id="RHEA:42708"/>
        <dbReference type="Rhea" id="RHEA-COMP:10188"/>
        <dbReference type="Rhea" id="RHEA-COMP:10189"/>
        <dbReference type="ChEBI" id="CHEBI:57856"/>
        <dbReference type="ChEBI" id="CHEBI:59789"/>
        <dbReference type="ChEBI" id="CHEBI:74269"/>
        <dbReference type="ChEBI" id="CHEBI:74480"/>
        <dbReference type="EC" id="2.1.1.33"/>
    </reaction>
</comment>
<dbReference type="InterPro" id="IPR029063">
    <property type="entry name" value="SAM-dependent_MTases_sf"/>
</dbReference>
<dbReference type="PANTHER" id="PTHR23417:SF14">
    <property type="entry name" value="PENTACOTRIPEPTIDE-REPEAT REGION OF PRORP DOMAIN-CONTAINING PROTEIN"/>
    <property type="match status" value="1"/>
</dbReference>
<dbReference type="NCBIfam" id="TIGR00091">
    <property type="entry name" value="tRNA (guanosine(46)-N7)-methyltransferase TrmB"/>
    <property type="match status" value="1"/>
</dbReference>
<dbReference type="PANTHER" id="PTHR23417">
    <property type="entry name" value="3-DEOXY-D-MANNO-OCTULOSONIC-ACID TRANSFERASE/TRNA GUANINE-N 7 - -METHYLTRANSFERASE"/>
    <property type="match status" value="1"/>
</dbReference>
<evidence type="ECO:0000256" key="7">
    <source>
        <dbReference type="HAMAP-Rule" id="MF_01057"/>
    </source>
</evidence>
<comment type="similarity">
    <text evidence="7">Belongs to the class I-like SAM-binding methyltransferase superfamily. TrmB family.</text>
</comment>
<dbReference type="Pfam" id="PF02390">
    <property type="entry name" value="Methyltransf_4"/>
    <property type="match status" value="1"/>
</dbReference>
<sequence>MEKTKAIDGRIRKIRSFVRRAGRTTNAQSRAMNELAPQFLLPFDSKLFDWSIFDSLSSPDQNQFPQRILEIGFGMGESTAHIAQVRPQDVFLGIEVHEPGVGALLKKIGELQLSNLRLIQYDAVEVLEHMIARESLDGVHIFFPDPWYKKRHHKRRLIQEDFITLLASRLKSGGYIHLATDWHHYAEQMLLVLNQHPKLENSSKQLVLLEAIELSNAKQEIGGIVFSHEHLAKPHAGYVERPAYRPITKFENRGLKLGHGVWDLLYQKR</sequence>
<evidence type="ECO:0000256" key="5">
    <source>
        <dbReference type="ARBA" id="ARBA00022691"/>
    </source>
</evidence>
<feature type="binding site" evidence="7">
    <location>
        <position position="122"/>
    </location>
    <ligand>
        <name>S-adenosyl-L-methionine</name>
        <dbReference type="ChEBI" id="CHEBI:59789"/>
    </ligand>
</feature>
<comment type="pathway">
    <text evidence="7">tRNA modification; N(7)-methylguanine-tRNA biosynthesis.</text>
</comment>
<feature type="binding site" evidence="7">
    <location>
        <position position="149"/>
    </location>
    <ligand>
        <name>substrate</name>
    </ligand>
</feature>
<dbReference type="InterPro" id="IPR003358">
    <property type="entry name" value="tRNA_(Gua-N-7)_MeTrfase_Trmb"/>
</dbReference>
<proteinExistence type="inferred from homology"/>
<evidence type="ECO:0000256" key="4">
    <source>
        <dbReference type="ARBA" id="ARBA00022679"/>
    </source>
</evidence>
<dbReference type="InterPro" id="IPR055361">
    <property type="entry name" value="tRNA_methyltr_TrmB_bact"/>
</dbReference>
<accession>A0AAU8A2P0</accession>
<keyword evidence="4 7" id="KW-0808">Transferase</keyword>
<organism evidence="8">
    <name type="scientific">Polynucleobacter sp. UK-FUSCHL-C3</name>
    <dbReference type="NCBI Taxonomy" id="2955208"/>
    <lineage>
        <taxon>Bacteria</taxon>
        <taxon>Pseudomonadati</taxon>
        <taxon>Pseudomonadota</taxon>
        <taxon>Betaproteobacteria</taxon>
        <taxon>Burkholderiales</taxon>
        <taxon>Burkholderiaceae</taxon>
        <taxon>Polynucleobacter</taxon>
    </lineage>
</organism>
<feature type="binding site" evidence="7">
    <location>
        <position position="95"/>
    </location>
    <ligand>
        <name>S-adenosyl-L-methionine</name>
        <dbReference type="ChEBI" id="CHEBI:59789"/>
    </ligand>
</feature>
<reference evidence="8" key="1">
    <citation type="submission" date="2022-06" db="EMBL/GenBank/DDBJ databases">
        <title>New Polynucleobacter species.</title>
        <authorList>
            <person name="Hahn M.W."/>
        </authorList>
    </citation>
    <scope>NUCLEOTIDE SEQUENCE</scope>
    <source>
        <strain evidence="8">UK-FUSCHL-C3</strain>
    </source>
</reference>
<dbReference type="HAMAP" id="MF_01057">
    <property type="entry name" value="tRNA_methyltr_TrmB"/>
    <property type="match status" value="1"/>
</dbReference>
<comment type="caution">
    <text evidence="7">Lacks conserved residue(s) required for the propagation of feature annotation.</text>
</comment>
<dbReference type="AlphaFoldDB" id="A0AAU8A2P0"/>